<dbReference type="GO" id="GO:0047617">
    <property type="term" value="F:fatty acyl-CoA hydrolase activity"/>
    <property type="evidence" value="ECO:0007669"/>
    <property type="project" value="TreeGrafter"/>
</dbReference>
<protein>
    <submittedName>
        <fullName evidence="3">Acyl-CoA thioester hydrolase</fullName>
    </submittedName>
</protein>
<dbReference type="PANTHER" id="PTHR31793:SF27">
    <property type="entry name" value="NOVEL THIOESTERASE SUPERFAMILY DOMAIN AND SAPOSIN A-TYPE DOMAIN CONTAINING PROTEIN (0610012H03RIK)"/>
    <property type="match status" value="1"/>
</dbReference>
<dbReference type="OrthoDB" id="56956at2157"/>
<dbReference type="SUPFAM" id="SSF54637">
    <property type="entry name" value="Thioesterase/thiol ester dehydrase-isomerase"/>
    <property type="match status" value="1"/>
</dbReference>
<gene>
    <name evidence="3" type="ORF">SAMN04487946_103314</name>
</gene>
<dbReference type="Pfam" id="PF13279">
    <property type="entry name" value="4HBT_2"/>
    <property type="match status" value="1"/>
</dbReference>
<dbReference type="CDD" id="cd00586">
    <property type="entry name" value="4HBT"/>
    <property type="match status" value="1"/>
</dbReference>
<dbReference type="Gene3D" id="3.10.129.10">
    <property type="entry name" value="Hotdog Thioesterase"/>
    <property type="match status" value="1"/>
</dbReference>
<dbReference type="InterPro" id="IPR050563">
    <property type="entry name" value="4-hydroxybenzoyl-CoA_TE"/>
</dbReference>
<organism evidence="3 4">
    <name type="scientific">Halobellus clavatus</name>
    <dbReference type="NCBI Taxonomy" id="660517"/>
    <lineage>
        <taxon>Archaea</taxon>
        <taxon>Methanobacteriati</taxon>
        <taxon>Methanobacteriota</taxon>
        <taxon>Stenosarchaea group</taxon>
        <taxon>Halobacteria</taxon>
        <taxon>Halobacteriales</taxon>
        <taxon>Haloferacaceae</taxon>
        <taxon>Halobellus</taxon>
    </lineage>
</organism>
<dbReference type="InterPro" id="IPR029069">
    <property type="entry name" value="HotDog_dom_sf"/>
</dbReference>
<dbReference type="Proteomes" id="UP000199170">
    <property type="component" value="Unassembled WGS sequence"/>
</dbReference>
<dbReference type="RefSeq" id="WP_089766560.1">
    <property type="nucleotide sequence ID" value="NZ_FNPB01000003.1"/>
</dbReference>
<keyword evidence="4" id="KW-1185">Reference proteome</keyword>
<evidence type="ECO:0000313" key="4">
    <source>
        <dbReference type="Proteomes" id="UP000199170"/>
    </source>
</evidence>
<accession>A0A1H3FD45</accession>
<keyword evidence="2 3" id="KW-0378">Hydrolase</keyword>
<name>A0A1H3FD45_9EURY</name>
<dbReference type="PANTHER" id="PTHR31793">
    <property type="entry name" value="4-HYDROXYBENZOYL-COA THIOESTERASE FAMILY MEMBER"/>
    <property type="match status" value="1"/>
</dbReference>
<reference evidence="4" key="1">
    <citation type="submission" date="2016-10" db="EMBL/GenBank/DDBJ databases">
        <authorList>
            <person name="Varghese N."/>
            <person name="Submissions S."/>
        </authorList>
    </citation>
    <scope>NUCLEOTIDE SEQUENCE [LARGE SCALE GENOMIC DNA]</scope>
    <source>
        <strain evidence="4">CGMCC 1.10118</strain>
    </source>
</reference>
<evidence type="ECO:0000256" key="1">
    <source>
        <dbReference type="ARBA" id="ARBA00005953"/>
    </source>
</evidence>
<proteinExistence type="inferred from homology"/>
<evidence type="ECO:0000313" key="3">
    <source>
        <dbReference type="EMBL" id="SDX88815.1"/>
    </source>
</evidence>
<comment type="similarity">
    <text evidence="1">Belongs to the 4-hydroxybenzoyl-CoA thioesterase family.</text>
</comment>
<dbReference type="STRING" id="660517.SAMN04487946_103314"/>
<dbReference type="EMBL" id="FNPB01000003">
    <property type="protein sequence ID" value="SDX88815.1"/>
    <property type="molecule type" value="Genomic_DNA"/>
</dbReference>
<evidence type="ECO:0000256" key="2">
    <source>
        <dbReference type="ARBA" id="ARBA00022801"/>
    </source>
</evidence>
<dbReference type="AlphaFoldDB" id="A0A1H3FD45"/>
<sequence>MSVDSAGFPYVTTHEVRFRDLDAVGHVNNVVYATYCEQCRVRYLEAELDERAADISVVVAHLELDYRQPIGGMGTVSVAMEPTSVGESSFELAYELTFEGEVVATGSSVQVVVDPETGESRPLPDRWVEALDAGV</sequence>